<accession>A0ACC2VQY7</accession>
<dbReference type="Proteomes" id="UP001227268">
    <property type="component" value="Unassembled WGS sequence"/>
</dbReference>
<evidence type="ECO:0000313" key="2">
    <source>
        <dbReference type="Proteomes" id="UP001227268"/>
    </source>
</evidence>
<keyword evidence="2" id="KW-1185">Reference proteome</keyword>
<name>A0ACC2VQY7_9TREE</name>
<protein>
    <submittedName>
        <fullName evidence="1">Uncharacterized protein</fullName>
    </submittedName>
</protein>
<dbReference type="EMBL" id="JASBWT010000009">
    <property type="protein sequence ID" value="KAJ9101830.1"/>
    <property type="molecule type" value="Genomic_DNA"/>
</dbReference>
<proteinExistence type="predicted"/>
<reference evidence="1" key="1">
    <citation type="submission" date="2023-04" db="EMBL/GenBank/DDBJ databases">
        <title>Draft Genome sequencing of Naganishia species isolated from polar environments using Oxford Nanopore Technology.</title>
        <authorList>
            <person name="Leo P."/>
            <person name="Venkateswaran K."/>
        </authorList>
    </citation>
    <scope>NUCLEOTIDE SEQUENCE</scope>
    <source>
        <strain evidence="1">MNA-CCFEE 5423</strain>
    </source>
</reference>
<gene>
    <name evidence="1" type="ORF">QFC21_003170</name>
</gene>
<sequence>MFPSPRTRTPQSDTASTPPNNENNGSSSRSSAFSRFLKRASPGSSEPVHPDGSHSVVNQGESPARRKALHEAVRRDESRWTEETGRSESNDHRLLSRTTDDHSTATPSPQNRYGPTGSYTAYTTSSPSPLARRSESRQSLYPLTGTADSSVSDRLKRSQSRQSTSSASSSSVFDDPSDHRARSRATTPRPGDFHAAAAHEQEEGDGSFASNNNVDDDDNEDAGYDDGQSITPRSELKRWKPSALATSNNNDYNRSMRYASEPPSLPDSRASIGNRSGGGGVVVDQRTSRRLSLSHGLTRGNGEEDLELEPEEKVEMWRTGRESRNRGVGNGEIVARSRAALPSDFRNDFVSLVLADSLCAHDLMTFPRGEQSPRPVSRYSTRSTVGIDDSPEHPLPRGDQATYPATGYGTSRHRVAQSVGSSYAESPIKRSESLQFHGLLSDSPAPTSSIKRSATLHARHATESVASPVRARLNLGTSARSRFGTSEAGESPSSPVGVQRAESRRRRAALLEEMSTSTTPTTNATMMTPNRPASRMMHDRYALTDARPTSRMSMVNSSVLGIRPSTSMSSFRASDASFGGLDRQRYRSPIGSSSRGHTATSSVHELAYPSSSRWLRDRVPGPSQSRHERHSSGRVSSPTKSVISSVILPAGTSSRIVINRLLAALRESTGQETREMLQACIALQQNLADRPAGADEDDTEVQQFKQSCQTVAIDANQINANLKAALDVVTRLGEECEASSAEDAQIATISAVQKLGELIGSSSRASDEKIKSLRTVFGRLGSYTEQAAAVRSQVENTVDSLPIVQEDTAAVVAEEAVNVKDDVNDDVEAVEKAVEPAEAFVNPEVSMIQEPIMQESTSSEITPQPTASLVAREEPGDASDLPSSESVPLPMHDTPPGVTEPVPAEESAALVPAPSSTDISPALRTRARKASSSSISVNLSPSNSFKPTRSLLPPTLTHKASFMPSSLSLRTPTTALSRINAGTADEPGFDFDINPKPKAVVEQAVFGLNPLQLEIRTTPTAGRGVFATDDIPAAGTVVEESPVLVLTKKEWDDGLLNDGVLGGYGFNWTAGGMGVGLGIGEQFEAYFPAIVLTTLSCSASMFNHSPQPNVTFTRIAPRDSEKDKYPTLIFRTTKPIKKGEELYICYSADESKLWFSPNYNANGDPVEAAPEESEWCPPMMDEEEEPADAEQPAIEVEVAAKSEEAPTADPTLDTALSPQHVARSKQTVDQKYLDRKARKQSKREKKVKKPKADDVAVTRESIPETGAGSVQSAAATDSEVATTGGPNSPMSDVDFAIALSKLDLVPNIEIQAEDVEREQALATEEQASTEPRHGKRNNEVAWKLVHRVRGLVEAQEGDEDRTMDIWALAISDKKLMPVVLKYLKLNEKRFGALDHVKRVNHQKDQGTTLVAIAPADLIPRTTLQSELAEFSASLAAAEIIPTVVPATFARTLDDVAEKAEIWPVLLNAVPKHPADTPWTVRRRAWVRKGIQRLIELACNAEEAAGELPIAALAYSAPPDAQPSDPDLIPPTPHMRASGVDRRAGMHHPLKHAAMGCVAEVARLRTCSPFTETTSSTRNGADYLLTSMSLFITHEPCVMCTMALVHSRVKEVFFLVRNAEGGFGGAFDIHGHPGLNHKIDVFDCSALVEEGVLQRLVLPEGVEP</sequence>
<organism evidence="1 2">
    <name type="scientific">Naganishia friedmannii</name>
    <dbReference type="NCBI Taxonomy" id="89922"/>
    <lineage>
        <taxon>Eukaryota</taxon>
        <taxon>Fungi</taxon>
        <taxon>Dikarya</taxon>
        <taxon>Basidiomycota</taxon>
        <taxon>Agaricomycotina</taxon>
        <taxon>Tremellomycetes</taxon>
        <taxon>Filobasidiales</taxon>
        <taxon>Filobasidiaceae</taxon>
        <taxon>Naganishia</taxon>
    </lineage>
</organism>
<evidence type="ECO:0000313" key="1">
    <source>
        <dbReference type="EMBL" id="KAJ9101830.1"/>
    </source>
</evidence>
<comment type="caution">
    <text evidence="1">The sequence shown here is derived from an EMBL/GenBank/DDBJ whole genome shotgun (WGS) entry which is preliminary data.</text>
</comment>